<evidence type="ECO:0000256" key="2">
    <source>
        <dbReference type="ARBA" id="ARBA00012202"/>
    </source>
</evidence>
<dbReference type="EMBL" id="JAINUG010000191">
    <property type="protein sequence ID" value="KAJ8388692.1"/>
    <property type="molecule type" value="Genomic_DNA"/>
</dbReference>
<dbReference type="FunFam" id="3.30.450.260:FF:000002">
    <property type="entry name" value="guanylate cyclase soluble subunit alpha-2"/>
    <property type="match status" value="1"/>
</dbReference>
<dbReference type="Gene3D" id="6.10.250.780">
    <property type="match status" value="1"/>
</dbReference>
<dbReference type="CDD" id="cd07302">
    <property type="entry name" value="CHD"/>
    <property type="match status" value="1"/>
</dbReference>
<reference evidence="12" key="1">
    <citation type="journal article" date="2023" name="Science">
        <title>Genome structures resolve the early diversification of teleost fishes.</title>
        <authorList>
            <person name="Parey E."/>
            <person name="Louis A."/>
            <person name="Montfort J."/>
            <person name="Bouchez O."/>
            <person name="Roques C."/>
            <person name="Iampietro C."/>
            <person name="Lluch J."/>
            <person name="Castinel A."/>
            <person name="Donnadieu C."/>
            <person name="Desvignes T."/>
            <person name="Floi Bucao C."/>
            <person name="Jouanno E."/>
            <person name="Wen M."/>
            <person name="Mejri S."/>
            <person name="Dirks R."/>
            <person name="Jansen H."/>
            <person name="Henkel C."/>
            <person name="Chen W.J."/>
            <person name="Zahm M."/>
            <person name="Cabau C."/>
            <person name="Klopp C."/>
            <person name="Thompson A.W."/>
            <person name="Robinson-Rechavi M."/>
            <person name="Braasch I."/>
            <person name="Lecointre G."/>
            <person name="Bobe J."/>
            <person name="Postlethwait J.H."/>
            <person name="Berthelot C."/>
            <person name="Roest Crollius H."/>
            <person name="Guiguen Y."/>
        </authorList>
    </citation>
    <scope>NUCLEOTIDE SEQUENCE</scope>
    <source>
        <strain evidence="12">NC1722</strain>
    </source>
</reference>
<dbReference type="PANTHER" id="PTHR45655:SF15">
    <property type="entry name" value="GUANYLATE CYCLASE"/>
    <property type="match status" value="1"/>
</dbReference>
<name>A0AAD7W9B6_9TELE</name>
<evidence type="ECO:0000313" key="13">
    <source>
        <dbReference type="Proteomes" id="UP001221898"/>
    </source>
</evidence>
<dbReference type="GO" id="GO:0070482">
    <property type="term" value="P:response to oxygen levels"/>
    <property type="evidence" value="ECO:0007669"/>
    <property type="project" value="TreeGrafter"/>
</dbReference>
<dbReference type="PROSITE" id="PS50125">
    <property type="entry name" value="GUANYLATE_CYCLASE_2"/>
    <property type="match status" value="1"/>
</dbReference>
<dbReference type="InterPro" id="IPR038158">
    <property type="entry name" value="H-NOX_domain_sf"/>
</dbReference>
<dbReference type="FunFam" id="3.30.70.1230:FF:000007">
    <property type="entry name" value="Guanylate cyclase soluble subunit alpha-3"/>
    <property type="match status" value="1"/>
</dbReference>
<dbReference type="Pfam" id="PF00211">
    <property type="entry name" value="Guanylate_cyc"/>
    <property type="match status" value="1"/>
</dbReference>
<dbReference type="GO" id="GO:0008074">
    <property type="term" value="C:guanylate cyclase complex, soluble"/>
    <property type="evidence" value="ECO:0007669"/>
    <property type="project" value="TreeGrafter"/>
</dbReference>
<keyword evidence="13" id="KW-1185">Reference proteome</keyword>
<evidence type="ECO:0000256" key="8">
    <source>
        <dbReference type="RuleBase" id="RU000405"/>
    </source>
</evidence>
<accession>A0AAD7W9B6</accession>
<dbReference type="Gene3D" id="3.30.70.1230">
    <property type="entry name" value="Nucleotide cyclase"/>
    <property type="match status" value="1"/>
</dbReference>
<dbReference type="Pfam" id="PF07701">
    <property type="entry name" value="HNOBA"/>
    <property type="match status" value="1"/>
</dbReference>
<evidence type="ECO:0000256" key="4">
    <source>
        <dbReference type="ARBA" id="ARBA00022741"/>
    </source>
</evidence>
<dbReference type="InterPro" id="IPR001054">
    <property type="entry name" value="A/G_cyclase"/>
</dbReference>
<dbReference type="Pfam" id="PF07700">
    <property type="entry name" value="HNOB"/>
    <property type="match status" value="1"/>
</dbReference>
<dbReference type="AlphaFoldDB" id="A0AAD7W9B6"/>
<feature type="domain" description="Guanylate cyclase" evidence="11">
    <location>
        <begin position="501"/>
        <end position="629"/>
    </location>
</feature>
<feature type="region of interest" description="Disordered" evidence="10">
    <location>
        <begin position="687"/>
        <end position="706"/>
    </location>
</feature>
<keyword evidence="6 8" id="KW-0456">Lyase</keyword>
<gene>
    <name evidence="12" type="ORF">AAFF_G00131010</name>
</gene>
<dbReference type="InterPro" id="IPR018297">
    <property type="entry name" value="A/G_cyclase_CS"/>
</dbReference>
<evidence type="ECO:0000256" key="3">
    <source>
        <dbReference type="ARBA" id="ARBA00022490"/>
    </source>
</evidence>
<dbReference type="GO" id="GO:0019934">
    <property type="term" value="P:cGMP-mediated signaling"/>
    <property type="evidence" value="ECO:0007669"/>
    <property type="project" value="TreeGrafter"/>
</dbReference>
<dbReference type="FunFam" id="3.90.1520.10:FF:000006">
    <property type="entry name" value="guanylate cyclase soluble subunit beta-2-like"/>
    <property type="match status" value="1"/>
</dbReference>
<dbReference type="GO" id="GO:0004383">
    <property type="term" value="F:guanylate cyclase activity"/>
    <property type="evidence" value="ECO:0007669"/>
    <property type="project" value="UniProtKB-EC"/>
</dbReference>
<dbReference type="Proteomes" id="UP001221898">
    <property type="component" value="Unassembled WGS sequence"/>
</dbReference>
<evidence type="ECO:0000256" key="6">
    <source>
        <dbReference type="ARBA" id="ARBA00023239"/>
    </source>
</evidence>
<organism evidence="12 13">
    <name type="scientific">Aldrovandia affinis</name>
    <dbReference type="NCBI Taxonomy" id="143900"/>
    <lineage>
        <taxon>Eukaryota</taxon>
        <taxon>Metazoa</taxon>
        <taxon>Chordata</taxon>
        <taxon>Craniata</taxon>
        <taxon>Vertebrata</taxon>
        <taxon>Euteleostomi</taxon>
        <taxon>Actinopterygii</taxon>
        <taxon>Neopterygii</taxon>
        <taxon>Teleostei</taxon>
        <taxon>Notacanthiformes</taxon>
        <taxon>Halosauridae</taxon>
        <taxon>Aldrovandia</taxon>
    </lineage>
</organism>
<evidence type="ECO:0000259" key="11">
    <source>
        <dbReference type="PROSITE" id="PS50125"/>
    </source>
</evidence>
<dbReference type="PANTHER" id="PTHR45655">
    <property type="entry name" value="GUANYLATE CYCLASE SOLUBLE SUBUNIT BETA-2"/>
    <property type="match status" value="1"/>
</dbReference>
<evidence type="ECO:0000256" key="9">
    <source>
        <dbReference type="SAM" id="Coils"/>
    </source>
</evidence>
<evidence type="ECO:0000313" key="12">
    <source>
        <dbReference type="EMBL" id="KAJ8388692.1"/>
    </source>
</evidence>
<dbReference type="InterPro" id="IPR011645">
    <property type="entry name" value="HNOB_dom_associated"/>
</dbReference>
<dbReference type="PROSITE" id="PS00452">
    <property type="entry name" value="GUANYLATE_CYCLASE_1"/>
    <property type="match status" value="1"/>
</dbReference>
<proteinExistence type="inferred from homology"/>
<keyword evidence="7" id="KW-0141">cGMP biosynthesis</keyword>
<dbReference type="InterPro" id="IPR024096">
    <property type="entry name" value="NO_sig/Golgi_transp_ligand-bd"/>
</dbReference>
<dbReference type="Gene3D" id="3.30.450.260">
    <property type="entry name" value="Haem NO binding associated domain"/>
    <property type="match status" value="1"/>
</dbReference>
<dbReference type="SUPFAM" id="SSF55073">
    <property type="entry name" value="Nucleotide cyclase"/>
    <property type="match status" value="1"/>
</dbReference>
<dbReference type="Gene3D" id="3.90.1520.10">
    <property type="entry name" value="H-NOX domain"/>
    <property type="match status" value="1"/>
</dbReference>
<comment type="caution">
    <text evidence="12">The sequence shown here is derived from an EMBL/GenBank/DDBJ whole genome shotgun (WGS) entry which is preliminary data.</text>
</comment>
<comment type="subcellular location">
    <subcellularLocation>
        <location evidence="1">Cytoplasm</location>
    </subcellularLocation>
</comment>
<dbReference type="InterPro" id="IPR029787">
    <property type="entry name" value="Nucleotide_cyclase"/>
</dbReference>
<sequence length="818" mass="93171">MNKVQGIWIWGKKTTLERQVFTLATAGYQYGFINTCLKSLVIDQFGEETWDKLRSEAGVQDTFMTFEVYRDDITMRLVTEACKLLDVEPDVVLRLFGEYFFEFCKRSGYDHMLRTLGGNLYEFIENLDALHSYLSLSYKEMNAPSFRVEKNSDGTMLLHYYSVRRGLCHIVPGIIGAVAKDFFKSEIKMEILNQMEEVERTGKKEHIVFLVTQEPILLNRTRSNSKRSPAKQGMADTRHNENPVNKQAVEKCFHGKQQILGCSTRRNHWETVRGLVHLGKGKLLRGFEPVYPEALCIDLKTFCNAFPFHIVFDEELRVKQAGVNIQKIVPGLQTMQIRLDQYFSILQPEVPFTISSIRMFINSHFVLRTLRNMMPESWRDRPMLELRGQMLWMESLHCMLYQASPLLRSLHELEERHMHISDIAPHDVTRDLILLNQQRLAEMELSNQLERKKEELRHLSQHLEEEKQKTEALLYAMLPKHVANQLKEGKKVEAGEFKECTILFSDVVTFTNICSECEPIQIVNMLNSMYLKFDRLTTVHNVYKVETIGDAYMVVGGVPIPVSSHAESVANFALGMIIAAREVTNPITGGPIQIRVGVHSGPVLAGVVGEKMPRYCLFGDTVNTASRMESHGLPNKIHLSPSVYQALKDKNFRLLARGEVEVKGKGKMQTYFLEGNLAATDDQIMGRSAREPDSGRESTQPGQLSSARRLLYKPKVQAAIQRVQSEDSRPTVPMKYRDSLTEHHVPCPAPQFHPPAKSLAGKPRDSESYGSLHSENLSEENVLAESPNQLKGGTAPPEATEWGSDRSRHIRTKFCVLL</sequence>
<keyword evidence="3" id="KW-0963">Cytoplasm</keyword>
<dbReference type="SMART" id="SM00044">
    <property type="entry name" value="CYCc"/>
    <property type="match status" value="1"/>
</dbReference>
<evidence type="ECO:0000256" key="7">
    <source>
        <dbReference type="ARBA" id="ARBA00023293"/>
    </source>
</evidence>
<feature type="coiled-coil region" evidence="9">
    <location>
        <begin position="435"/>
        <end position="473"/>
    </location>
</feature>
<dbReference type="SUPFAM" id="SSF111126">
    <property type="entry name" value="Ligand-binding domain in the NO signalling and Golgi transport"/>
    <property type="match status" value="1"/>
</dbReference>
<evidence type="ECO:0000256" key="1">
    <source>
        <dbReference type="ARBA" id="ARBA00004496"/>
    </source>
</evidence>
<feature type="compositionally biased region" description="Polar residues" evidence="10">
    <location>
        <begin position="697"/>
        <end position="706"/>
    </location>
</feature>
<dbReference type="InterPro" id="IPR042463">
    <property type="entry name" value="HNOB_dom_associated_sf"/>
</dbReference>
<keyword evidence="4" id="KW-0547">Nucleotide-binding</keyword>
<dbReference type="EC" id="4.6.1.2" evidence="2"/>
<dbReference type="GO" id="GO:0005525">
    <property type="term" value="F:GTP binding"/>
    <property type="evidence" value="ECO:0007669"/>
    <property type="project" value="UniProtKB-KW"/>
</dbReference>
<dbReference type="GO" id="GO:0020037">
    <property type="term" value="F:heme binding"/>
    <property type="evidence" value="ECO:0007669"/>
    <property type="project" value="InterPro"/>
</dbReference>
<comment type="similarity">
    <text evidence="8">Belongs to the adenylyl cyclase class-4/guanylyl cyclase family.</text>
</comment>
<dbReference type="InterPro" id="IPR011644">
    <property type="entry name" value="Heme_NO-bd"/>
</dbReference>
<protein>
    <recommendedName>
        <fullName evidence="2">guanylate cyclase</fullName>
        <ecNumber evidence="2">4.6.1.2</ecNumber>
    </recommendedName>
</protein>
<keyword evidence="9" id="KW-0175">Coiled coil</keyword>
<evidence type="ECO:0000256" key="5">
    <source>
        <dbReference type="ARBA" id="ARBA00023134"/>
    </source>
</evidence>
<keyword evidence="5" id="KW-0342">GTP-binding</keyword>
<feature type="region of interest" description="Disordered" evidence="10">
    <location>
        <begin position="742"/>
        <end position="805"/>
    </location>
</feature>
<evidence type="ECO:0000256" key="10">
    <source>
        <dbReference type="SAM" id="MobiDB-lite"/>
    </source>
</evidence>